<feature type="transmembrane region" description="Helical" evidence="1">
    <location>
        <begin position="120"/>
        <end position="139"/>
    </location>
</feature>
<evidence type="ECO:0000313" key="2">
    <source>
        <dbReference type="EMBL" id="GAA1417290.1"/>
    </source>
</evidence>
<feature type="transmembrane region" description="Helical" evidence="1">
    <location>
        <begin position="95"/>
        <end position="114"/>
    </location>
</feature>
<feature type="transmembrane region" description="Helical" evidence="1">
    <location>
        <begin position="169"/>
        <end position="188"/>
    </location>
</feature>
<feature type="transmembrane region" description="Helical" evidence="1">
    <location>
        <begin position="64"/>
        <end position="83"/>
    </location>
</feature>
<keyword evidence="1" id="KW-0812">Transmembrane</keyword>
<keyword evidence="1" id="KW-1133">Transmembrane helix</keyword>
<protein>
    <recommendedName>
        <fullName evidence="4">Secretory lipase</fullName>
    </recommendedName>
</protein>
<name>A0ABN1YNA5_9MICO</name>
<keyword evidence="3" id="KW-1185">Reference proteome</keyword>
<keyword evidence="1" id="KW-0472">Membrane</keyword>
<reference evidence="2 3" key="1">
    <citation type="journal article" date="2019" name="Int. J. Syst. Evol. Microbiol.">
        <title>The Global Catalogue of Microorganisms (GCM) 10K type strain sequencing project: providing services to taxonomists for standard genome sequencing and annotation.</title>
        <authorList>
            <consortium name="The Broad Institute Genomics Platform"/>
            <consortium name="The Broad Institute Genome Sequencing Center for Infectious Disease"/>
            <person name="Wu L."/>
            <person name="Ma J."/>
        </authorList>
    </citation>
    <scope>NUCLEOTIDE SEQUENCE [LARGE SCALE GENOMIC DNA]</scope>
    <source>
        <strain evidence="2 3">JCM 12398</strain>
    </source>
</reference>
<dbReference type="EMBL" id="BAAAKK010000001">
    <property type="protein sequence ID" value="GAA1417290.1"/>
    <property type="molecule type" value="Genomic_DNA"/>
</dbReference>
<feature type="transmembrane region" description="Helical" evidence="1">
    <location>
        <begin position="40"/>
        <end position="58"/>
    </location>
</feature>
<proteinExistence type="predicted"/>
<accession>A0ABN1YNA5</accession>
<dbReference type="PANTHER" id="PTHR34853:SF1">
    <property type="entry name" value="LIPASE 5"/>
    <property type="match status" value="1"/>
</dbReference>
<organism evidence="2 3">
    <name type="scientific">Agrococcus citreus</name>
    <dbReference type="NCBI Taxonomy" id="84643"/>
    <lineage>
        <taxon>Bacteria</taxon>
        <taxon>Bacillati</taxon>
        <taxon>Actinomycetota</taxon>
        <taxon>Actinomycetes</taxon>
        <taxon>Micrococcales</taxon>
        <taxon>Microbacteriaceae</taxon>
        <taxon>Agrococcus</taxon>
    </lineage>
</organism>
<dbReference type="InterPro" id="IPR005152">
    <property type="entry name" value="Lipase_secreted"/>
</dbReference>
<dbReference type="Gene3D" id="1.10.260.130">
    <property type="match status" value="1"/>
</dbReference>
<dbReference type="PANTHER" id="PTHR34853">
    <property type="match status" value="1"/>
</dbReference>
<dbReference type="Pfam" id="PF03583">
    <property type="entry name" value="LIP"/>
    <property type="match status" value="1"/>
</dbReference>
<comment type="caution">
    <text evidence="2">The sequence shown here is derived from an EMBL/GenBank/DDBJ whole genome shotgun (WGS) entry which is preliminary data.</text>
</comment>
<feature type="transmembrane region" description="Helical" evidence="1">
    <location>
        <begin position="12"/>
        <end position="33"/>
    </location>
</feature>
<dbReference type="InterPro" id="IPR029058">
    <property type="entry name" value="AB_hydrolase_fold"/>
</dbReference>
<gene>
    <name evidence="2" type="ORF">GCM10009640_01140</name>
</gene>
<sequence length="556" mass="56095">MLGIVLTVRPFLSLGVLVVLLAVGLVAHGIAELLRRDAPWLRVVLALGWIAAGVLVLAVPGLTIGGLVLVVGIALVLSGAIGAVRALRSPDGDRWTALALAAASVLLGIVALAWPDVTVFVVAAVLGVRLVLLGGSLVIDAIRRARAGASTVEADGAGAPPRARARRRAGAVLALVGTAALLLVSVQLSGVPRPDAFYDAPSAVPAEPGQLLRSEPFQRAVPEGATAWRMLYTTTAADGSPAVASGLVVVPGAGDDHPVVAWAHGTTGYATGCAPSLLEEPFVAGAMPDLGATLAAGWAVVATDYAGLGTAGSQPYLIGEGEGRSVLDAIRAAQQLEAGLGTDTVLWGHSQGGHAALWAGGLAAGYAPELSIVGVAAMAPATDLPALLDGITGSPVGAVFGAFALAAYVEAYPEVASGDYVRPGARIMVESMQQRCLTDPSTLVSLATSIVSDGRVWSQRPGDGELGERAAENVPTLPIGAPLLLAQGGADSLITAQAQDGYVAARCAEGQAIDYRTYPGLDHMGVVTGESPLLPELRAWTADRFAGAPAADGCSS</sequence>
<evidence type="ECO:0000313" key="3">
    <source>
        <dbReference type="Proteomes" id="UP001501266"/>
    </source>
</evidence>
<evidence type="ECO:0008006" key="4">
    <source>
        <dbReference type="Google" id="ProtNLM"/>
    </source>
</evidence>
<dbReference type="Proteomes" id="UP001501266">
    <property type="component" value="Unassembled WGS sequence"/>
</dbReference>
<dbReference type="InterPro" id="IPR005325">
    <property type="entry name" value="DUF308_memb"/>
</dbReference>
<dbReference type="Gene3D" id="3.40.50.1820">
    <property type="entry name" value="alpha/beta hydrolase"/>
    <property type="match status" value="1"/>
</dbReference>
<evidence type="ECO:0000256" key="1">
    <source>
        <dbReference type="SAM" id="Phobius"/>
    </source>
</evidence>
<dbReference type="Pfam" id="PF03729">
    <property type="entry name" value="DUF308"/>
    <property type="match status" value="1"/>
</dbReference>
<dbReference type="SUPFAM" id="SSF53474">
    <property type="entry name" value="alpha/beta-Hydrolases"/>
    <property type="match status" value="1"/>
</dbReference>